<proteinExistence type="inferred from homology"/>
<gene>
    <name evidence="11" type="ORF">CLV93_1087</name>
</gene>
<dbReference type="InterPro" id="IPR002772">
    <property type="entry name" value="Glyco_hydro_3_C"/>
</dbReference>
<dbReference type="EC" id="3.2.1.21" evidence="4"/>
<comment type="catalytic activity">
    <reaction evidence="1">
        <text>Hydrolysis of terminal, non-reducing beta-D-glucosyl residues with release of beta-D-glucose.</text>
        <dbReference type="EC" id="3.2.1.21"/>
    </reaction>
</comment>
<keyword evidence="8" id="KW-0326">Glycosidase</keyword>
<dbReference type="InterPro" id="IPR026891">
    <property type="entry name" value="Fn3-like"/>
</dbReference>
<keyword evidence="6" id="KW-0574">Periplasm</keyword>
<evidence type="ECO:0000259" key="10">
    <source>
        <dbReference type="SMART" id="SM01217"/>
    </source>
</evidence>
<dbReference type="InterPro" id="IPR001764">
    <property type="entry name" value="Glyco_hydro_3_N"/>
</dbReference>
<dbReference type="Pfam" id="PF14310">
    <property type="entry name" value="Fn3-like"/>
    <property type="match status" value="1"/>
</dbReference>
<dbReference type="SUPFAM" id="SSF51445">
    <property type="entry name" value="(Trans)glycosidases"/>
    <property type="match status" value="1"/>
</dbReference>
<comment type="similarity">
    <text evidence="3">Belongs to the glycosyl hydrolase 3 family.</text>
</comment>
<dbReference type="GO" id="GO:0008422">
    <property type="term" value="F:beta-glucosidase activity"/>
    <property type="evidence" value="ECO:0007669"/>
    <property type="project" value="UniProtKB-EC"/>
</dbReference>
<feature type="domain" description="Fibronectin type III-like" evidence="10">
    <location>
        <begin position="679"/>
        <end position="748"/>
    </location>
</feature>
<dbReference type="Gene3D" id="3.40.50.1700">
    <property type="entry name" value="Glycoside hydrolase family 3 C-terminal domain"/>
    <property type="match status" value="1"/>
</dbReference>
<keyword evidence="5" id="KW-0732">Signal</keyword>
<reference evidence="11 12" key="1">
    <citation type="submission" date="2018-03" db="EMBL/GenBank/DDBJ databases">
        <title>Genomic Encyclopedia of Archaeal and Bacterial Type Strains, Phase II (KMG-II): from individual species to whole genera.</title>
        <authorList>
            <person name="Goeker M."/>
        </authorList>
    </citation>
    <scope>NUCLEOTIDE SEQUENCE [LARGE SCALE GENOMIC DNA]</scope>
    <source>
        <strain evidence="11 12">DSM 27267</strain>
    </source>
</reference>
<dbReference type="RefSeq" id="WP_106542920.1">
    <property type="nucleotide sequence ID" value="NZ_BLAU01000001.1"/>
</dbReference>
<dbReference type="Pfam" id="PF00933">
    <property type="entry name" value="Glyco_hydro_3"/>
    <property type="match status" value="1"/>
</dbReference>
<sequence>MKPSKPGKSRRIGVRAIAALAVIMLAMVGCQPSGKQESKTAQSESRYFTNPVIAHKVDSILSLMTLEEKAGELCILGADHPNLKQLIKEGKLGGTNGVLPGRNVGQYTRQMQTLAMQSRLKIPLLFMGDVIHGFQTGFPVPLALAASWDPDLTRKTDSISAVEATASGVSWTFNPMIDIARDPRWGRIVEGAGEDPYLGSLMAAAAVKGYQGESLASSHTMMATAKHFVGYGAVQAGRDYNTVNMPERELREVYLPPFEAAVKAGIGAVMPAFVAFNGVPVTANHFLLQDILRKELDFNGIVVSDFDAVTELQEHGVASSAAQADELAMKAGVDMDLHSGSYLENLPKLVKEGKIPESVLDNAVRKVLTMKFKLGLFDNPFRYSDSTLVANNVLPASHREAARKVACKTFVLLKNEKNILPLSKKLQSIAVIGPAADTQDNLLGPVHALARPEDVVTVLQGIKKAVSPWTKVIYAKGTDYNTSSESGFQEAVRAARNADVVVMVIGENNSMCGEGDSRASLHLPGNQLDLVKAVVKTGKPVVAVLVNGRPLAVNWLNDHVPGILETWFPGTEGGNAIADVLFGDYNPSGKLPVTFPRSVGQVPIFYSHLNTGRPFNPNDKYTTRYVDMPNTPLYPFGYGLSYTNFSISPVKLNTQNLNWNDTLKVSVSVINTGERAGTEVVQLYTHQQVADVSLPVKQLRAFQRVWLVPGEVKEITFRLTRKDLAILDKDMKWKTEPGTFDVMVGSSSEVTNSAGFTLKKP</sequence>
<dbReference type="InterPro" id="IPR017853">
    <property type="entry name" value="GH"/>
</dbReference>
<evidence type="ECO:0000256" key="9">
    <source>
        <dbReference type="ARBA" id="ARBA00067498"/>
    </source>
</evidence>
<dbReference type="Proteomes" id="UP000240621">
    <property type="component" value="Unassembled WGS sequence"/>
</dbReference>
<dbReference type="SMART" id="SM01217">
    <property type="entry name" value="Fn3_like"/>
    <property type="match status" value="1"/>
</dbReference>
<name>A0A2P8C9G9_9BACT</name>
<evidence type="ECO:0000256" key="8">
    <source>
        <dbReference type="ARBA" id="ARBA00023295"/>
    </source>
</evidence>
<comment type="subcellular location">
    <subcellularLocation>
        <location evidence="2">Periplasm</location>
    </subcellularLocation>
</comment>
<dbReference type="InterPro" id="IPR036881">
    <property type="entry name" value="Glyco_hydro_3_C_sf"/>
</dbReference>
<dbReference type="PANTHER" id="PTHR30620">
    <property type="entry name" value="PERIPLASMIC BETA-GLUCOSIDASE-RELATED"/>
    <property type="match status" value="1"/>
</dbReference>
<evidence type="ECO:0000313" key="11">
    <source>
        <dbReference type="EMBL" id="PSK81610.1"/>
    </source>
</evidence>
<dbReference type="Gene3D" id="2.60.40.10">
    <property type="entry name" value="Immunoglobulins"/>
    <property type="match status" value="1"/>
</dbReference>
<dbReference type="GO" id="GO:0009251">
    <property type="term" value="P:glucan catabolic process"/>
    <property type="evidence" value="ECO:0007669"/>
    <property type="project" value="TreeGrafter"/>
</dbReference>
<dbReference type="InterPro" id="IPR036962">
    <property type="entry name" value="Glyco_hydro_3_N_sf"/>
</dbReference>
<evidence type="ECO:0000256" key="2">
    <source>
        <dbReference type="ARBA" id="ARBA00004418"/>
    </source>
</evidence>
<protein>
    <recommendedName>
        <fullName evidence="9">Periplasmic beta-glucosidase</fullName>
        <ecNumber evidence="4">3.2.1.21</ecNumber>
    </recommendedName>
</protein>
<dbReference type="PANTHER" id="PTHR30620:SF16">
    <property type="entry name" value="LYSOSOMAL BETA GLUCOSIDASE"/>
    <property type="match status" value="1"/>
</dbReference>
<dbReference type="FunFam" id="3.20.20.300:FF:000005">
    <property type="entry name" value="Periplasmic beta-glucosidase"/>
    <property type="match status" value="1"/>
</dbReference>
<evidence type="ECO:0000256" key="6">
    <source>
        <dbReference type="ARBA" id="ARBA00022764"/>
    </source>
</evidence>
<accession>A0A2P8C9G9</accession>
<dbReference type="Pfam" id="PF01915">
    <property type="entry name" value="Glyco_hydro_3_C"/>
    <property type="match status" value="1"/>
</dbReference>
<evidence type="ECO:0000256" key="7">
    <source>
        <dbReference type="ARBA" id="ARBA00022801"/>
    </source>
</evidence>
<dbReference type="PRINTS" id="PR00133">
    <property type="entry name" value="GLHYDRLASE3"/>
</dbReference>
<dbReference type="AlphaFoldDB" id="A0A2P8C9G9"/>
<evidence type="ECO:0000256" key="1">
    <source>
        <dbReference type="ARBA" id="ARBA00000448"/>
    </source>
</evidence>
<dbReference type="InterPro" id="IPR051915">
    <property type="entry name" value="Cellulose_Degrad_GH3"/>
</dbReference>
<organism evidence="11 12">
    <name type="scientific">Prolixibacter denitrificans</name>
    <dbReference type="NCBI Taxonomy" id="1541063"/>
    <lineage>
        <taxon>Bacteria</taxon>
        <taxon>Pseudomonadati</taxon>
        <taxon>Bacteroidota</taxon>
        <taxon>Bacteroidia</taxon>
        <taxon>Marinilabiliales</taxon>
        <taxon>Prolixibacteraceae</taxon>
        <taxon>Prolixibacter</taxon>
    </lineage>
</organism>
<dbReference type="InterPro" id="IPR013783">
    <property type="entry name" value="Ig-like_fold"/>
</dbReference>
<evidence type="ECO:0000256" key="5">
    <source>
        <dbReference type="ARBA" id="ARBA00022729"/>
    </source>
</evidence>
<dbReference type="GO" id="GO:0042597">
    <property type="term" value="C:periplasmic space"/>
    <property type="evidence" value="ECO:0007669"/>
    <property type="project" value="UniProtKB-SubCell"/>
</dbReference>
<keyword evidence="7" id="KW-0378">Hydrolase</keyword>
<dbReference type="FunFam" id="3.40.50.1700:FF:000004">
    <property type="entry name" value="Periplasmic beta-glucosidase"/>
    <property type="match status" value="1"/>
</dbReference>
<evidence type="ECO:0000256" key="3">
    <source>
        <dbReference type="ARBA" id="ARBA00005336"/>
    </source>
</evidence>
<dbReference type="Gene3D" id="3.20.20.300">
    <property type="entry name" value="Glycoside hydrolase, family 3, N-terminal domain"/>
    <property type="match status" value="1"/>
</dbReference>
<dbReference type="OrthoDB" id="9805821at2"/>
<dbReference type="EMBL" id="PYGC01000008">
    <property type="protein sequence ID" value="PSK81610.1"/>
    <property type="molecule type" value="Genomic_DNA"/>
</dbReference>
<evidence type="ECO:0000313" key="12">
    <source>
        <dbReference type="Proteomes" id="UP000240621"/>
    </source>
</evidence>
<dbReference type="FunFam" id="2.60.40.10:FF:000495">
    <property type="entry name" value="Periplasmic beta-glucosidase"/>
    <property type="match status" value="1"/>
</dbReference>
<evidence type="ECO:0000256" key="4">
    <source>
        <dbReference type="ARBA" id="ARBA00012744"/>
    </source>
</evidence>
<comment type="caution">
    <text evidence="11">The sequence shown here is derived from an EMBL/GenBank/DDBJ whole genome shotgun (WGS) entry which is preliminary data.</text>
</comment>
<dbReference type="NCBIfam" id="NF011678">
    <property type="entry name" value="PRK15098.1"/>
    <property type="match status" value="1"/>
</dbReference>
<dbReference type="SUPFAM" id="SSF52279">
    <property type="entry name" value="Beta-D-glucan exohydrolase, C-terminal domain"/>
    <property type="match status" value="1"/>
</dbReference>
<dbReference type="PROSITE" id="PS51257">
    <property type="entry name" value="PROKAR_LIPOPROTEIN"/>
    <property type="match status" value="1"/>
</dbReference>